<comment type="caution">
    <text evidence="3">The sequence shown here is derived from an EMBL/GenBank/DDBJ whole genome shotgun (WGS) entry which is preliminary data.</text>
</comment>
<sequence length="271" mass="29526">MVKSILLHIHDDHGQAERLAVALDLARTHQSHITCVQVTPFNSYVVGDPFGGLYASSQLLEALQARDDEERERIEQRLKSEDISWDWEHADGNAADALVSRGRLADVLILSRQNKGQDDTPEPLPIVADVAIHARAPVLVVPPGTTSFNANGPVVIAWNGSIEAAHSLRLTLSFLRLASEVHIVTISSDTSEFPPMDASRYLARHGIASQLHEWPQEGRTIAQTLLNAARELAASSLVMGAYGHSRLRETVLGGVTRDLLSDTSVPLLLAH</sequence>
<dbReference type="Gene3D" id="3.40.50.12370">
    <property type="match status" value="1"/>
</dbReference>
<gene>
    <name evidence="3" type="ORF">HHL08_09050</name>
</gene>
<organism evidence="3 4">
    <name type="scientific">Sphingobium psychrophilum</name>
    <dbReference type="NCBI Taxonomy" id="2728834"/>
    <lineage>
        <taxon>Bacteria</taxon>
        <taxon>Pseudomonadati</taxon>
        <taxon>Pseudomonadota</taxon>
        <taxon>Alphaproteobacteria</taxon>
        <taxon>Sphingomonadales</taxon>
        <taxon>Sphingomonadaceae</taxon>
        <taxon>Sphingobium</taxon>
    </lineage>
</organism>
<reference evidence="3 4" key="1">
    <citation type="submission" date="2020-04" db="EMBL/GenBank/DDBJ databases">
        <title>Sphingobium sp. AR-3-1 isolated from Arctic soil.</title>
        <authorList>
            <person name="Dahal R.H."/>
            <person name="Chaudhary D.K."/>
        </authorList>
    </citation>
    <scope>NUCLEOTIDE SEQUENCE [LARGE SCALE GENOMIC DNA]</scope>
    <source>
        <strain evidence="3 4">AR-3-1</strain>
    </source>
</reference>
<dbReference type="PANTHER" id="PTHR46268:SF15">
    <property type="entry name" value="UNIVERSAL STRESS PROTEIN HP_0031"/>
    <property type="match status" value="1"/>
</dbReference>
<dbReference type="InterPro" id="IPR006016">
    <property type="entry name" value="UspA"/>
</dbReference>
<protein>
    <submittedName>
        <fullName evidence="3">Universal stress protein</fullName>
    </submittedName>
</protein>
<dbReference type="Pfam" id="PF00582">
    <property type="entry name" value="Usp"/>
    <property type="match status" value="1"/>
</dbReference>
<dbReference type="SUPFAM" id="SSF52402">
    <property type="entry name" value="Adenine nucleotide alpha hydrolases-like"/>
    <property type="match status" value="2"/>
</dbReference>
<name>A0A7X9WUW8_9SPHN</name>
<proteinExistence type="inferred from homology"/>
<dbReference type="EMBL" id="JABBFV010000005">
    <property type="protein sequence ID" value="NML10295.1"/>
    <property type="molecule type" value="Genomic_DNA"/>
</dbReference>
<keyword evidence="4" id="KW-1185">Reference proteome</keyword>
<dbReference type="Proteomes" id="UP000519023">
    <property type="component" value="Unassembled WGS sequence"/>
</dbReference>
<dbReference type="CDD" id="cd00293">
    <property type="entry name" value="USP-like"/>
    <property type="match status" value="1"/>
</dbReference>
<accession>A0A7X9WUW8</accession>
<evidence type="ECO:0000313" key="3">
    <source>
        <dbReference type="EMBL" id="NML10295.1"/>
    </source>
</evidence>
<evidence type="ECO:0000256" key="1">
    <source>
        <dbReference type="ARBA" id="ARBA00008791"/>
    </source>
</evidence>
<dbReference type="AlphaFoldDB" id="A0A7X9WUW8"/>
<feature type="domain" description="UspA" evidence="2">
    <location>
        <begin position="217"/>
        <end position="270"/>
    </location>
</feature>
<evidence type="ECO:0000259" key="2">
    <source>
        <dbReference type="Pfam" id="PF00582"/>
    </source>
</evidence>
<dbReference type="PANTHER" id="PTHR46268">
    <property type="entry name" value="STRESS RESPONSE PROTEIN NHAX"/>
    <property type="match status" value="1"/>
</dbReference>
<comment type="similarity">
    <text evidence="1">Belongs to the universal stress protein A family.</text>
</comment>
<evidence type="ECO:0000313" key="4">
    <source>
        <dbReference type="Proteomes" id="UP000519023"/>
    </source>
</evidence>